<evidence type="ECO:0000313" key="1">
    <source>
        <dbReference type="EMBL" id="KAL0125917.1"/>
    </source>
</evidence>
<gene>
    <name evidence="1" type="ORF">PUN28_004767</name>
</gene>
<evidence type="ECO:0000313" key="2">
    <source>
        <dbReference type="Proteomes" id="UP001430953"/>
    </source>
</evidence>
<protein>
    <submittedName>
        <fullName evidence="1">Uncharacterized protein</fullName>
    </submittedName>
</protein>
<reference evidence="1 2" key="1">
    <citation type="submission" date="2023-03" db="EMBL/GenBank/DDBJ databases">
        <title>High recombination rates correlate with genetic variation in Cardiocondyla obscurior ants.</title>
        <authorList>
            <person name="Errbii M."/>
        </authorList>
    </citation>
    <scope>NUCLEOTIDE SEQUENCE [LARGE SCALE GENOMIC DNA]</scope>
    <source>
        <strain evidence="1">Alpha-2009</strain>
        <tissue evidence="1">Whole body</tissue>
    </source>
</reference>
<sequence length="83" mass="9250">MYLSKNILGYYDLVSSSGFSTRRISQCTRTPWCEGSRHGVPCTTNNFALYVTNNAIGQRDLAPRIRVLYPESTAAYSNAVVEP</sequence>
<organism evidence="1 2">
    <name type="scientific">Cardiocondyla obscurior</name>
    <dbReference type="NCBI Taxonomy" id="286306"/>
    <lineage>
        <taxon>Eukaryota</taxon>
        <taxon>Metazoa</taxon>
        <taxon>Ecdysozoa</taxon>
        <taxon>Arthropoda</taxon>
        <taxon>Hexapoda</taxon>
        <taxon>Insecta</taxon>
        <taxon>Pterygota</taxon>
        <taxon>Neoptera</taxon>
        <taxon>Endopterygota</taxon>
        <taxon>Hymenoptera</taxon>
        <taxon>Apocrita</taxon>
        <taxon>Aculeata</taxon>
        <taxon>Formicoidea</taxon>
        <taxon>Formicidae</taxon>
        <taxon>Myrmicinae</taxon>
        <taxon>Cardiocondyla</taxon>
    </lineage>
</organism>
<dbReference type="AlphaFoldDB" id="A0AAW2GHK8"/>
<dbReference type="Proteomes" id="UP001430953">
    <property type="component" value="Unassembled WGS sequence"/>
</dbReference>
<name>A0AAW2GHK8_9HYME</name>
<dbReference type="EMBL" id="JADYXP020000004">
    <property type="protein sequence ID" value="KAL0125917.1"/>
    <property type="molecule type" value="Genomic_DNA"/>
</dbReference>
<proteinExistence type="predicted"/>
<accession>A0AAW2GHK8</accession>
<keyword evidence="2" id="KW-1185">Reference proteome</keyword>
<comment type="caution">
    <text evidence="1">The sequence shown here is derived from an EMBL/GenBank/DDBJ whole genome shotgun (WGS) entry which is preliminary data.</text>
</comment>